<dbReference type="InterPro" id="IPR009057">
    <property type="entry name" value="Homeodomain-like_sf"/>
</dbReference>
<dbReference type="InterPro" id="IPR050624">
    <property type="entry name" value="HTH-type_Tx_Regulator"/>
</dbReference>
<feature type="domain" description="HTH tetR-type" evidence="3">
    <location>
        <begin position="3"/>
        <end position="63"/>
    </location>
</feature>
<dbReference type="GeneID" id="58096755"/>
<gene>
    <name evidence="4" type="ORF">UF66_1683</name>
</gene>
<evidence type="ECO:0000259" key="3">
    <source>
        <dbReference type="PROSITE" id="PS50977"/>
    </source>
</evidence>
<proteinExistence type="predicted"/>
<dbReference type="PANTHER" id="PTHR43479">
    <property type="entry name" value="ACREF/ENVCD OPERON REPRESSOR-RELATED"/>
    <property type="match status" value="1"/>
</dbReference>
<dbReference type="PROSITE" id="PS50977">
    <property type="entry name" value="HTH_TETR_2"/>
    <property type="match status" value="1"/>
</dbReference>
<dbReference type="PANTHER" id="PTHR43479:SF7">
    <property type="entry name" value="TETR-FAMILY TRANSCRIPTIONAL REGULATOR"/>
    <property type="match status" value="1"/>
</dbReference>
<sequence length="182" mass="21728">MKQNAKRKIIRNMIALLEVHPFENITIKMLCAYSGINRTTFYDYFVDKYDLLATIQSHHIQKYKTLLENLYKSSEEIADDHSKLYQFFKIILRYIKRHYGYFHAILVTYPNRDLFFEYMHATRDTYIKILDEYTNVLNKKQFVIYALGGQMGLVYTWIKEGCNQSVKDLAQILLANTIKLNR</sequence>
<dbReference type="InterPro" id="IPR001647">
    <property type="entry name" value="HTH_TetR"/>
</dbReference>
<dbReference type="AlphaFoldDB" id="A0A0M2P4B9"/>
<evidence type="ECO:0000256" key="1">
    <source>
        <dbReference type="ARBA" id="ARBA00023125"/>
    </source>
</evidence>
<feature type="DNA-binding region" description="H-T-H motif" evidence="2">
    <location>
        <begin position="26"/>
        <end position="45"/>
    </location>
</feature>
<dbReference type="Pfam" id="PF00440">
    <property type="entry name" value="TetR_N"/>
    <property type="match status" value="1"/>
</dbReference>
<accession>A0A0M2P4B9</accession>
<dbReference type="InterPro" id="IPR039532">
    <property type="entry name" value="TetR_C_Firmicutes"/>
</dbReference>
<reference evidence="4 5" key="1">
    <citation type="submission" date="2015-03" db="EMBL/GenBank/DDBJ databases">
        <title>Genome Assembly of Staphylococcus cohnii subsp. cohnii strain G22B2.</title>
        <authorList>
            <person name="Nair G."/>
            <person name="Kaur G."/>
            <person name="Khatri I."/>
            <person name="Singh N.K."/>
            <person name="Sathyabama S."/>
            <person name="Maurya S.K."/>
            <person name="Subramanian S."/>
            <person name="Agrewala J.N."/>
            <person name="Mayilraj S."/>
        </authorList>
    </citation>
    <scope>NUCLEOTIDE SEQUENCE [LARGE SCALE GENOMIC DNA]</scope>
    <source>
        <strain evidence="4 5">G22B2</strain>
    </source>
</reference>
<dbReference type="Pfam" id="PF14278">
    <property type="entry name" value="TetR_C_8"/>
    <property type="match status" value="1"/>
</dbReference>
<keyword evidence="1 2" id="KW-0238">DNA-binding</keyword>
<name>A0A0M2P4B9_STACC</name>
<dbReference type="EMBL" id="LAKJ01000003">
    <property type="protein sequence ID" value="KKI65040.1"/>
    <property type="molecule type" value="Genomic_DNA"/>
</dbReference>
<dbReference type="SUPFAM" id="SSF46689">
    <property type="entry name" value="Homeodomain-like"/>
    <property type="match status" value="1"/>
</dbReference>
<organism evidence="4 5">
    <name type="scientific">Staphylococcus cohnii subsp. cohnii</name>
    <dbReference type="NCBI Taxonomy" id="74704"/>
    <lineage>
        <taxon>Bacteria</taxon>
        <taxon>Bacillati</taxon>
        <taxon>Bacillota</taxon>
        <taxon>Bacilli</taxon>
        <taxon>Bacillales</taxon>
        <taxon>Staphylococcaceae</taxon>
        <taxon>Staphylococcus</taxon>
        <taxon>Staphylococcus cohnii species complex</taxon>
    </lineage>
</organism>
<comment type="caution">
    <text evidence="4">The sequence shown here is derived from an EMBL/GenBank/DDBJ whole genome shotgun (WGS) entry which is preliminary data.</text>
</comment>
<dbReference type="PATRIC" id="fig|74704.6.peg.1726"/>
<evidence type="ECO:0000256" key="2">
    <source>
        <dbReference type="PROSITE-ProRule" id="PRU00335"/>
    </source>
</evidence>
<protein>
    <submittedName>
        <fullName evidence="4">TetR family regulatory protein of MDR cluster</fullName>
    </submittedName>
</protein>
<evidence type="ECO:0000313" key="5">
    <source>
        <dbReference type="Proteomes" id="UP000034455"/>
    </source>
</evidence>
<dbReference type="Proteomes" id="UP000034455">
    <property type="component" value="Unassembled WGS sequence"/>
</dbReference>
<dbReference type="RefSeq" id="WP_019468870.1">
    <property type="nucleotide sequence ID" value="NZ_BKAS01000010.1"/>
</dbReference>
<evidence type="ECO:0000313" key="4">
    <source>
        <dbReference type="EMBL" id="KKI65040.1"/>
    </source>
</evidence>
<dbReference type="Gene3D" id="1.10.357.10">
    <property type="entry name" value="Tetracycline Repressor, domain 2"/>
    <property type="match status" value="1"/>
</dbReference>
<dbReference type="GO" id="GO:0003677">
    <property type="term" value="F:DNA binding"/>
    <property type="evidence" value="ECO:0007669"/>
    <property type="project" value="UniProtKB-UniRule"/>
</dbReference>